<feature type="signal peptide" evidence="1">
    <location>
        <begin position="1"/>
        <end position="19"/>
    </location>
</feature>
<dbReference type="EMBL" id="JAAMOW010000009">
    <property type="protein sequence ID" value="NGY06418.1"/>
    <property type="molecule type" value="Genomic_DNA"/>
</dbReference>
<dbReference type="PANTHER" id="PTHR40590:SF1">
    <property type="entry name" value="CYTOPLASMIC PROTEIN"/>
    <property type="match status" value="1"/>
</dbReference>
<dbReference type="AlphaFoldDB" id="A0A6M2BVA1"/>
<evidence type="ECO:0000313" key="3">
    <source>
        <dbReference type="Proteomes" id="UP000472676"/>
    </source>
</evidence>
<dbReference type="InterPro" id="IPR002816">
    <property type="entry name" value="TraB/PrgY/GumN_fam"/>
</dbReference>
<dbReference type="PANTHER" id="PTHR40590">
    <property type="entry name" value="CYTOPLASMIC PROTEIN-RELATED"/>
    <property type="match status" value="1"/>
</dbReference>
<evidence type="ECO:0000256" key="1">
    <source>
        <dbReference type="SAM" id="SignalP"/>
    </source>
</evidence>
<accession>A0A6M2BVA1</accession>
<dbReference type="InterPro" id="IPR047111">
    <property type="entry name" value="YbaP-like"/>
</dbReference>
<keyword evidence="3" id="KW-1185">Reference proteome</keyword>
<dbReference type="Proteomes" id="UP000472676">
    <property type="component" value="Unassembled WGS sequence"/>
</dbReference>
<organism evidence="2 3">
    <name type="scientific">Solimonas terrae</name>
    <dbReference type="NCBI Taxonomy" id="1396819"/>
    <lineage>
        <taxon>Bacteria</taxon>
        <taxon>Pseudomonadati</taxon>
        <taxon>Pseudomonadota</taxon>
        <taxon>Gammaproteobacteria</taxon>
        <taxon>Nevskiales</taxon>
        <taxon>Nevskiaceae</taxon>
        <taxon>Solimonas</taxon>
    </lineage>
</organism>
<reference evidence="2 3" key="1">
    <citation type="journal article" date="2014" name="Int. J. Syst. Evol. Microbiol.">
        <title>Solimonas terrae sp. nov., isolated from soil.</title>
        <authorList>
            <person name="Kim S.J."/>
            <person name="Moon J.Y."/>
            <person name="Weon H.Y."/>
            <person name="Ahn J.H."/>
            <person name="Chen W.M."/>
            <person name="Kwon S.W."/>
        </authorList>
    </citation>
    <scope>NUCLEOTIDE SEQUENCE [LARGE SCALE GENOMIC DNA]</scope>
    <source>
        <strain evidence="2 3">KIS83-12</strain>
    </source>
</reference>
<evidence type="ECO:0000313" key="2">
    <source>
        <dbReference type="EMBL" id="NGY06418.1"/>
    </source>
</evidence>
<proteinExistence type="predicted"/>
<dbReference type="CDD" id="cd14789">
    <property type="entry name" value="Tiki"/>
    <property type="match status" value="1"/>
</dbReference>
<gene>
    <name evidence="2" type="ORF">G7Y85_16720</name>
</gene>
<keyword evidence="1" id="KW-0732">Signal</keyword>
<sequence length="341" mass="36607">MKFIAALLLLFASSGVVSAQTAASQAPAPTPNAAPAGAVAPPTADTVVASPAPFLWQISVGNVTHYLLGSVHLLPKSVQPLPPALDKAYAGADTLVFESDLGALDAPAMQRDVLAAARGKGLRDEIPPALYERVQARARRYGLADTVCDPYAAWFCAMTLEIFSFQQQGFDAATGLDQYFYARAANDNKTVAWFEAPSEHLRLFTEMDADMGRRFLASVLDEDGDPRQQPTALLNAWRAGDIGYVEQLDIDMKQQYPALYERLLAARNRAWLPVLAARLKLPGSQMIIVGAAHLVGPDGLVPALRLRGFDVRRVDAPAGVPLDLKLDSSLSVVPPAAVPHD</sequence>
<comment type="caution">
    <text evidence="2">The sequence shown here is derived from an EMBL/GenBank/DDBJ whole genome shotgun (WGS) entry which is preliminary data.</text>
</comment>
<feature type="chain" id="PRO_5026822500" evidence="1">
    <location>
        <begin position="20"/>
        <end position="341"/>
    </location>
</feature>
<dbReference type="RefSeq" id="WP_166259968.1">
    <property type="nucleotide sequence ID" value="NZ_JAAMOW010000009.1"/>
</dbReference>
<name>A0A6M2BVA1_9GAMM</name>
<dbReference type="Pfam" id="PF01963">
    <property type="entry name" value="TraB_PrgY_gumN"/>
    <property type="match status" value="1"/>
</dbReference>
<protein>
    <submittedName>
        <fullName evidence="2">TraB/GumN family protein</fullName>
    </submittedName>
</protein>